<organism evidence="2 3">
    <name type="scientific">Larimichthys crocea</name>
    <name type="common">Large yellow croaker</name>
    <name type="synonym">Pseudosciaena crocea</name>
    <dbReference type="NCBI Taxonomy" id="215358"/>
    <lineage>
        <taxon>Eukaryota</taxon>
        <taxon>Metazoa</taxon>
        <taxon>Chordata</taxon>
        <taxon>Craniata</taxon>
        <taxon>Vertebrata</taxon>
        <taxon>Euteleostomi</taxon>
        <taxon>Actinopterygii</taxon>
        <taxon>Neopterygii</taxon>
        <taxon>Teleostei</taxon>
        <taxon>Neoteleostei</taxon>
        <taxon>Acanthomorphata</taxon>
        <taxon>Eupercaria</taxon>
        <taxon>Sciaenidae</taxon>
        <taxon>Larimichthys</taxon>
    </lineage>
</organism>
<dbReference type="GO" id="GO:0001725">
    <property type="term" value="C:stress fiber"/>
    <property type="evidence" value="ECO:0007669"/>
    <property type="project" value="TreeGrafter"/>
</dbReference>
<sequence>MDVTEMVDSMMTVRDKKSFFEDAQKAEVSRAYIRKDPIDIPERLGPDTEEGAEVVTIDLLKEDLPRVDLSKLERLGSDAEDIEAEAHTPKTEDIPSFNVKALKDVFETGEHSSQAARELREQIERREPESVYSEPAGHSEMTAVTEQFCSIDDFGNMTRETRSEMRSGSSLARGSPPSYADVVRGSVPTVDVPPEATTEELLRNFQQSWAESQGVFQNLGFSVTEQRTSQFVTHKQETVVTGKPGCAA</sequence>
<comment type="caution">
    <text evidence="2">The sequence shown here is derived from an EMBL/GenBank/DDBJ whole genome shotgun (WGS) entry which is preliminary data.</text>
</comment>
<dbReference type="GO" id="GO:0007015">
    <property type="term" value="P:actin filament organization"/>
    <property type="evidence" value="ECO:0007669"/>
    <property type="project" value="TreeGrafter"/>
</dbReference>
<feature type="region of interest" description="Disordered" evidence="1">
    <location>
        <begin position="164"/>
        <end position="186"/>
    </location>
</feature>
<feature type="compositionally biased region" description="Basic and acidic residues" evidence="1">
    <location>
        <begin position="117"/>
        <end position="129"/>
    </location>
</feature>
<dbReference type="GO" id="GO:0051015">
    <property type="term" value="F:actin filament binding"/>
    <property type="evidence" value="ECO:0007669"/>
    <property type="project" value="TreeGrafter"/>
</dbReference>
<name>A0A6G0HHG1_LARCR</name>
<reference evidence="2 3" key="1">
    <citation type="submission" date="2019-07" db="EMBL/GenBank/DDBJ databases">
        <title>Chromosome genome assembly for large yellow croaker.</title>
        <authorList>
            <person name="Xiao S."/>
        </authorList>
    </citation>
    <scope>NUCLEOTIDE SEQUENCE [LARGE SCALE GENOMIC DNA]</scope>
    <source>
        <strain evidence="2">JMULYC20181020</strain>
        <tissue evidence="2">Muscle</tissue>
    </source>
</reference>
<proteinExistence type="predicted"/>
<dbReference type="AlphaFoldDB" id="A0A6G0HHG1"/>
<dbReference type="PANTHER" id="PTHR22591:SF1">
    <property type="entry name" value="XIN ACTIN-BINDING REPEAT-CONTAINING PROTEIN 2"/>
    <property type="match status" value="1"/>
</dbReference>
<feature type="region of interest" description="Disordered" evidence="1">
    <location>
        <begin position="108"/>
        <end position="137"/>
    </location>
</feature>
<keyword evidence="3" id="KW-1185">Reference proteome</keyword>
<evidence type="ECO:0000313" key="3">
    <source>
        <dbReference type="Proteomes" id="UP000424527"/>
    </source>
</evidence>
<protein>
    <submittedName>
        <fullName evidence="2">Uncharacterized protein</fullName>
    </submittedName>
</protein>
<dbReference type="EMBL" id="REGW02000024">
    <property type="protein sequence ID" value="KAE8278620.1"/>
    <property type="molecule type" value="Genomic_DNA"/>
</dbReference>
<dbReference type="PANTHER" id="PTHR22591">
    <property type="entry name" value="XIN"/>
    <property type="match status" value="1"/>
</dbReference>
<evidence type="ECO:0000256" key="1">
    <source>
        <dbReference type="SAM" id="MobiDB-lite"/>
    </source>
</evidence>
<gene>
    <name evidence="2" type="ORF">D5F01_LYC23535</name>
</gene>
<dbReference type="InterPro" id="IPR030072">
    <property type="entry name" value="XIRP1/XIRP2"/>
</dbReference>
<dbReference type="GO" id="GO:0005925">
    <property type="term" value="C:focal adhesion"/>
    <property type="evidence" value="ECO:0007669"/>
    <property type="project" value="TreeGrafter"/>
</dbReference>
<accession>A0A6G0HHG1</accession>
<dbReference type="Proteomes" id="UP000424527">
    <property type="component" value="Unassembled WGS sequence"/>
</dbReference>
<evidence type="ECO:0000313" key="2">
    <source>
        <dbReference type="EMBL" id="KAE8278620.1"/>
    </source>
</evidence>